<dbReference type="SUPFAM" id="SSF48452">
    <property type="entry name" value="TPR-like"/>
    <property type="match status" value="3"/>
</dbReference>
<dbReference type="EMBL" id="UINC01001917">
    <property type="protein sequence ID" value="SUZ90714.1"/>
    <property type="molecule type" value="Genomic_DNA"/>
</dbReference>
<proteinExistence type="predicted"/>
<dbReference type="PANTHER" id="PTHR12558:SF13">
    <property type="entry name" value="CELL DIVISION CYCLE PROTEIN 27 HOMOLOG"/>
    <property type="match status" value="1"/>
</dbReference>
<accession>A0A381RHH8</accession>
<dbReference type="InterPro" id="IPR039568">
    <property type="entry name" value="Peptidase_MA-like_dom"/>
</dbReference>
<dbReference type="SMART" id="SM00028">
    <property type="entry name" value="TPR"/>
    <property type="match status" value="9"/>
</dbReference>
<dbReference type="PANTHER" id="PTHR12558">
    <property type="entry name" value="CELL DIVISION CYCLE 16,23,27"/>
    <property type="match status" value="1"/>
</dbReference>
<dbReference type="PROSITE" id="PS50005">
    <property type="entry name" value="TPR"/>
    <property type="match status" value="2"/>
</dbReference>
<sequence>MVLLDQGLRRGGASRPSRALLSVLTCITAVWLGSPLSASTQSSGVQLLAVSEVSERHDFLRAARRALALGDVAEARRLAIARGSNDSTAAAVLGLIAARQGNYAEAERLFLPAIRIDSTGEAALELGLLLTRLGRSAEALDTLVPIINTGARRRVDVELLRVAEAARALGRFREANDFYRRAAAAAPQDPAINTAWGELFLEKYNIEDAVRSFRTALTADPEWVPAHVGLGRTLVSENPSAAAEMARRAIELDESSEAAHLLLAELALQERRYDDASLMIEQALSINANSFEARSLRAAIAYIEDRITDFETEVAGLLALNPHYGEVYRVTGAQAASHYRFDEAVTLVQKSLDLSPGSPLAQAELGMHLLRTGDEVSAREQLDQSFETDPFNIVTFNLLQMLDAVDEFETIRKGDLVVRLHPSESPILGDYVVSLASQALETLGGRYGVEIDGPILIEVFPRHDDFAVRNLGLPGMIGALGACFGRVVTMDSPRARPPGTFNWQATLWHEMAHVITLQMSRNRVPRWLTEGISVYEEGLANPAWGRNMELTFAQALESGETLPLRQLNTGFTKPETIVLAYYQASLVVEHLVDLYGENMLPELLRGYAEGFDTEALLEQVAGTDFDALQESFDIALEERFGSLQRALQQPVSGPLPEAGTQLDMLGALAKSYPASYAIQVTYGHALYSAGELDAAVDVLEHALTLVTVATGANSPRALLAEIAIKQGHRDRAMNQLVGLLAYDHQDLQSARQLAALAEETGHREHQQVAYERIIAIDPFDVVPHAALGRLALDSGEIEKAVQEFRVALAAGPVDVVVAHCDLAESLILAGKIGEAKQHALAALEIAPSYERGQELLLRTVGELP</sequence>
<organism evidence="2">
    <name type="scientific">marine metagenome</name>
    <dbReference type="NCBI Taxonomy" id="408172"/>
    <lineage>
        <taxon>unclassified sequences</taxon>
        <taxon>metagenomes</taxon>
        <taxon>ecological metagenomes</taxon>
    </lineage>
</organism>
<protein>
    <recommendedName>
        <fullName evidence="1">Peptidase MA-like domain-containing protein</fullName>
    </recommendedName>
</protein>
<dbReference type="Pfam" id="PF13485">
    <property type="entry name" value="Peptidase_MA_2"/>
    <property type="match status" value="1"/>
</dbReference>
<feature type="domain" description="Peptidase MA-like" evidence="1">
    <location>
        <begin position="503"/>
        <end position="633"/>
    </location>
</feature>
<name>A0A381RHH8_9ZZZZ</name>
<dbReference type="AlphaFoldDB" id="A0A381RHH8"/>
<evidence type="ECO:0000259" key="1">
    <source>
        <dbReference type="Pfam" id="PF13485"/>
    </source>
</evidence>
<gene>
    <name evidence="2" type="ORF">METZ01_LOCUS43568</name>
</gene>
<dbReference type="InterPro" id="IPR011990">
    <property type="entry name" value="TPR-like_helical_dom_sf"/>
</dbReference>
<dbReference type="Gene3D" id="1.25.40.10">
    <property type="entry name" value="Tetratricopeptide repeat domain"/>
    <property type="match status" value="4"/>
</dbReference>
<dbReference type="InterPro" id="IPR019734">
    <property type="entry name" value="TPR_rpt"/>
</dbReference>
<evidence type="ECO:0000313" key="2">
    <source>
        <dbReference type="EMBL" id="SUZ90714.1"/>
    </source>
</evidence>
<dbReference type="Pfam" id="PF13432">
    <property type="entry name" value="TPR_16"/>
    <property type="match status" value="1"/>
</dbReference>
<dbReference type="Pfam" id="PF14559">
    <property type="entry name" value="TPR_19"/>
    <property type="match status" value="1"/>
</dbReference>
<reference evidence="2" key="1">
    <citation type="submission" date="2018-05" db="EMBL/GenBank/DDBJ databases">
        <authorList>
            <person name="Lanie J.A."/>
            <person name="Ng W.-L."/>
            <person name="Kazmierczak K.M."/>
            <person name="Andrzejewski T.M."/>
            <person name="Davidsen T.M."/>
            <person name="Wayne K.J."/>
            <person name="Tettelin H."/>
            <person name="Glass J.I."/>
            <person name="Rusch D."/>
            <person name="Podicherti R."/>
            <person name="Tsui H.-C.T."/>
            <person name="Winkler M.E."/>
        </authorList>
    </citation>
    <scope>NUCLEOTIDE SEQUENCE</scope>
</reference>